<organism evidence="1 2">
    <name type="scientific">Panagrolaimus sp. ES5</name>
    <dbReference type="NCBI Taxonomy" id="591445"/>
    <lineage>
        <taxon>Eukaryota</taxon>
        <taxon>Metazoa</taxon>
        <taxon>Ecdysozoa</taxon>
        <taxon>Nematoda</taxon>
        <taxon>Chromadorea</taxon>
        <taxon>Rhabditida</taxon>
        <taxon>Tylenchina</taxon>
        <taxon>Panagrolaimomorpha</taxon>
        <taxon>Panagrolaimoidea</taxon>
        <taxon>Panagrolaimidae</taxon>
        <taxon>Panagrolaimus</taxon>
    </lineage>
</organism>
<dbReference type="Proteomes" id="UP000887579">
    <property type="component" value="Unplaced"/>
</dbReference>
<reference evidence="2" key="1">
    <citation type="submission" date="2022-11" db="UniProtKB">
        <authorList>
            <consortium name="WormBaseParasite"/>
        </authorList>
    </citation>
    <scope>IDENTIFICATION</scope>
</reference>
<accession>A0AC34F0P4</accession>
<sequence length="451" mass="49019">MATISFNSSLGDDKNSSSFYQNDKFNNLNLNATSKHPKSDSYHSKNESNGSNLRQNGYEQNQKQQKQNDKTPLHNSSTLSLHIAAYENIVEDVKEDFVQASEDKPKTIKFVTTWKNANGLFSDPQPMNPFEFPRQGEDKSNTPEVMQFKTSQKLSNPNKSSDANSAANGGGENATETTPESLIGKLKEVAASMTEGPTRKHITSAADFLSGSFSKIRELNAAMTEGKSQDFSVFVKFLKELIDKIREFFDLIRAEESSEDVAPIAECFKGFLDKLVKIAVPIEKGNFQEIITTITKCSTEFIAELQTIAERTTQSQTPESAKQESENTSESNPASKGTPSDETKVAAEKPSNETPEVPKSGETKVAAEKPSNETPEVPKSDETKVAAEKPKIEVAVGVPATEDPNTKVTIEISTGAPKSDEAAAEKAAKATSEAETPKASESEEAKATPEA</sequence>
<dbReference type="WBParaSite" id="ES5_v2.g10535.t1">
    <property type="protein sequence ID" value="ES5_v2.g10535.t1"/>
    <property type="gene ID" value="ES5_v2.g10535"/>
</dbReference>
<proteinExistence type="predicted"/>
<protein>
    <submittedName>
        <fullName evidence="2">Uncharacterized protein</fullName>
    </submittedName>
</protein>
<evidence type="ECO:0000313" key="1">
    <source>
        <dbReference type="Proteomes" id="UP000887579"/>
    </source>
</evidence>
<name>A0AC34F0P4_9BILA</name>
<evidence type="ECO:0000313" key="2">
    <source>
        <dbReference type="WBParaSite" id="ES5_v2.g10535.t1"/>
    </source>
</evidence>